<dbReference type="AlphaFoldDB" id="A0A2W1JPA0"/>
<evidence type="ECO:0000313" key="3">
    <source>
        <dbReference type="Proteomes" id="UP000248857"/>
    </source>
</evidence>
<proteinExistence type="predicted"/>
<reference evidence="2 3" key="1">
    <citation type="journal article" date="2018" name="Sci. Rep.">
        <title>A novel species of the marine cyanobacterium Acaryochloris with a unique pigment content and lifestyle.</title>
        <authorList>
            <person name="Partensky F."/>
            <person name="Six C."/>
            <person name="Ratin M."/>
            <person name="Garczarek L."/>
            <person name="Vaulot D."/>
            <person name="Probert I."/>
            <person name="Calteau A."/>
            <person name="Gourvil P."/>
            <person name="Marie D."/>
            <person name="Grebert T."/>
            <person name="Bouchier C."/>
            <person name="Le Panse S."/>
            <person name="Gachenot M."/>
            <person name="Rodriguez F."/>
            <person name="Garrido J.L."/>
        </authorList>
    </citation>
    <scope>NUCLEOTIDE SEQUENCE [LARGE SCALE GENOMIC DNA]</scope>
    <source>
        <strain evidence="2 3">RCC1774</strain>
    </source>
</reference>
<accession>A0A2W1JPA0</accession>
<dbReference type="Pfam" id="PF11196">
    <property type="entry name" value="DUF2834"/>
    <property type="match status" value="1"/>
</dbReference>
<keyword evidence="1" id="KW-0812">Transmembrane</keyword>
<keyword evidence="1" id="KW-1133">Transmembrane helix</keyword>
<keyword evidence="1" id="KW-0472">Membrane</keyword>
<evidence type="ECO:0008006" key="4">
    <source>
        <dbReference type="Google" id="ProtNLM"/>
    </source>
</evidence>
<organism evidence="2 3">
    <name type="scientific">Acaryochloris thomasi RCC1774</name>
    <dbReference type="NCBI Taxonomy" id="1764569"/>
    <lineage>
        <taxon>Bacteria</taxon>
        <taxon>Bacillati</taxon>
        <taxon>Cyanobacteriota</taxon>
        <taxon>Cyanophyceae</taxon>
        <taxon>Acaryochloridales</taxon>
        <taxon>Acaryochloridaceae</taxon>
        <taxon>Acaryochloris</taxon>
        <taxon>Acaryochloris thomasi</taxon>
    </lineage>
</organism>
<comment type="caution">
    <text evidence="2">The sequence shown here is derived from an EMBL/GenBank/DDBJ whole genome shotgun (WGS) entry which is preliminary data.</text>
</comment>
<dbReference type="Proteomes" id="UP000248857">
    <property type="component" value="Unassembled WGS sequence"/>
</dbReference>
<dbReference type="InterPro" id="IPR021362">
    <property type="entry name" value="DUF2834"/>
</dbReference>
<feature type="transmembrane region" description="Helical" evidence="1">
    <location>
        <begin position="20"/>
        <end position="39"/>
    </location>
</feature>
<feature type="transmembrane region" description="Helical" evidence="1">
    <location>
        <begin position="59"/>
        <end position="78"/>
    </location>
</feature>
<protein>
    <recommendedName>
        <fullName evidence="4">DUF2834 domain-containing protein</fullName>
    </recommendedName>
</protein>
<sequence>MMNISTQQRSQSQGLSKIYLIFIILSLVISWGIFLQFLLSGEASVSLFFEQALATPVSRLLSSDIAISAFIFFIFAYVELKRFQMPSNLLVIYILGTFSVGICFGLSLFLYQRETWFKHSQPQ</sequence>
<feature type="transmembrane region" description="Helical" evidence="1">
    <location>
        <begin position="90"/>
        <end position="111"/>
    </location>
</feature>
<keyword evidence="3" id="KW-1185">Reference proteome</keyword>
<dbReference type="EMBL" id="PQWO01000013">
    <property type="protein sequence ID" value="PZD71984.1"/>
    <property type="molecule type" value="Genomic_DNA"/>
</dbReference>
<evidence type="ECO:0000313" key="2">
    <source>
        <dbReference type="EMBL" id="PZD71984.1"/>
    </source>
</evidence>
<name>A0A2W1JPA0_9CYAN</name>
<evidence type="ECO:0000256" key="1">
    <source>
        <dbReference type="SAM" id="Phobius"/>
    </source>
</evidence>
<gene>
    <name evidence="2" type="ORF">C1752_04287</name>
</gene>